<sequence length="218" mass="24115">MAAKTDAALTVSDWKDRIRPHLNASMQDVSDAITNAAPIQSWLHKASFEAAEGLAQMHAMQAEAMGHMRMLNDLEDSFPALCEAVDELTHGFGSLDIHWRPLTPNFSRIRITFDRDYSVGSFLTLEEPRPQAAQSLLETLRSTLPKGDPFPNRPHKVTGLVVYEEVPLGVRLHDRLADEGRTVTVTLFPDGAKAVEDLPFMVAPRAIADYFTAETSSS</sequence>
<dbReference type="OrthoDB" id="1493845at2"/>
<gene>
    <name evidence="1" type="ORF">CRI94_02865</name>
</gene>
<comment type="caution">
    <text evidence="1">The sequence shown here is derived from an EMBL/GenBank/DDBJ whole genome shotgun (WGS) entry which is preliminary data.</text>
</comment>
<keyword evidence="2" id="KW-1185">Reference proteome</keyword>
<name>A0A2A8D344_9BACT</name>
<reference evidence="1 2" key="1">
    <citation type="submission" date="2017-10" db="EMBL/GenBank/DDBJ databases">
        <title>Draft genome of Longibacter Salinarum.</title>
        <authorList>
            <person name="Goh K.M."/>
            <person name="Shamsir M.S."/>
            <person name="Lim S.W."/>
        </authorList>
    </citation>
    <scope>NUCLEOTIDE SEQUENCE [LARGE SCALE GENOMIC DNA]</scope>
    <source>
        <strain evidence="1 2">KCTC 52045</strain>
    </source>
</reference>
<accession>A0A2A8D344</accession>
<dbReference type="EMBL" id="PDEQ01000001">
    <property type="protein sequence ID" value="PEN15237.1"/>
    <property type="molecule type" value="Genomic_DNA"/>
</dbReference>
<dbReference type="AlphaFoldDB" id="A0A2A8D344"/>
<organism evidence="1 2">
    <name type="scientific">Longibacter salinarum</name>
    <dbReference type="NCBI Taxonomy" id="1850348"/>
    <lineage>
        <taxon>Bacteria</taxon>
        <taxon>Pseudomonadati</taxon>
        <taxon>Rhodothermota</taxon>
        <taxon>Rhodothermia</taxon>
        <taxon>Rhodothermales</taxon>
        <taxon>Salisaetaceae</taxon>
        <taxon>Longibacter</taxon>
    </lineage>
</organism>
<evidence type="ECO:0000313" key="2">
    <source>
        <dbReference type="Proteomes" id="UP000220102"/>
    </source>
</evidence>
<proteinExistence type="predicted"/>
<dbReference type="Proteomes" id="UP000220102">
    <property type="component" value="Unassembled WGS sequence"/>
</dbReference>
<evidence type="ECO:0000313" key="1">
    <source>
        <dbReference type="EMBL" id="PEN15237.1"/>
    </source>
</evidence>
<protein>
    <submittedName>
        <fullName evidence="1">Uncharacterized protein</fullName>
    </submittedName>
</protein>
<dbReference type="RefSeq" id="WP_098074137.1">
    <property type="nucleotide sequence ID" value="NZ_PDEQ01000001.1"/>
</dbReference>